<proteinExistence type="predicted"/>
<accession>A0A016SRK1</accession>
<sequence length="92" mass="10163">MATALSLTMALSDDDDHDEFNLTKKNSGASFIPLFVSRKSVLLIFSPAVFQRTHCTLQPSGHSFGGQFSLHHRKSGDPLTTKRIFLSGKKIQ</sequence>
<dbReference type="EMBL" id="JARK01001521">
    <property type="protein sequence ID" value="EYB93185.1"/>
    <property type="molecule type" value="Genomic_DNA"/>
</dbReference>
<dbReference type="AlphaFoldDB" id="A0A016SRK1"/>
<organism evidence="1 2">
    <name type="scientific">Ancylostoma ceylanicum</name>
    <dbReference type="NCBI Taxonomy" id="53326"/>
    <lineage>
        <taxon>Eukaryota</taxon>
        <taxon>Metazoa</taxon>
        <taxon>Ecdysozoa</taxon>
        <taxon>Nematoda</taxon>
        <taxon>Chromadorea</taxon>
        <taxon>Rhabditida</taxon>
        <taxon>Rhabditina</taxon>
        <taxon>Rhabditomorpha</taxon>
        <taxon>Strongyloidea</taxon>
        <taxon>Ancylostomatidae</taxon>
        <taxon>Ancylostomatinae</taxon>
        <taxon>Ancylostoma</taxon>
    </lineage>
</organism>
<evidence type="ECO:0000313" key="1">
    <source>
        <dbReference type="EMBL" id="EYB93185.1"/>
    </source>
</evidence>
<comment type="caution">
    <text evidence="1">The sequence shown here is derived from an EMBL/GenBank/DDBJ whole genome shotgun (WGS) entry which is preliminary data.</text>
</comment>
<reference evidence="2" key="1">
    <citation type="journal article" date="2015" name="Nat. Genet.">
        <title>The genome and transcriptome of the zoonotic hookworm Ancylostoma ceylanicum identify infection-specific gene families.</title>
        <authorList>
            <person name="Schwarz E.M."/>
            <person name="Hu Y."/>
            <person name="Antoshechkin I."/>
            <person name="Miller M.M."/>
            <person name="Sternberg P.W."/>
            <person name="Aroian R.V."/>
        </authorList>
    </citation>
    <scope>NUCLEOTIDE SEQUENCE</scope>
    <source>
        <strain evidence="2">HY135</strain>
    </source>
</reference>
<name>A0A016SRK1_9BILA</name>
<dbReference type="Proteomes" id="UP000024635">
    <property type="component" value="Unassembled WGS sequence"/>
</dbReference>
<evidence type="ECO:0000313" key="2">
    <source>
        <dbReference type="Proteomes" id="UP000024635"/>
    </source>
</evidence>
<gene>
    <name evidence="1" type="primary">Acey_s0185.g1033</name>
    <name evidence="1" type="ORF">Y032_0185g1033</name>
</gene>
<dbReference type="OrthoDB" id="5871142at2759"/>
<protein>
    <submittedName>
        <fullName evidence="1">Uncharacterized protein</fullName>
    </submittedName>
</protein>
<keyword evidence="2" id="KW-1185">Reference proteome</keyword>